<gene>
    <name evidence="1" type="ORF">DSM107010_05560</name>
</gene>
<organism evidence="1 2">
    <name type="scientific">Chroococcidiopsis cubana SAG 39.79</name>
    <dbReference type="NCBI Taxonomy" id="388085"/>
    <lineage>
        <taxon>Bacteria</taxon>
        <taxon>Bacillati</taxon>
        <taxon>Cyanobacteriota</taxon>
        <taxon>Cyanophyceae</taxon>
        <taxon>Chroococcidiopsidales</taxon>
        <taxon>Chroococcidiopsidaceae</taxon>
        <taxon>Chroococcidiopsis</taxon>
    </lineage>
</organism>
<sequence length="329" mass="36614">MIAREVSCECLSSEFSNRLYACHKFDYAALDSGTRLLAQEHAREIKSLLRRSADNMFQIGQSLIDVKQSLPHGYFCKWIDSEFNWSESAARKFMQVARQFKSVKITDLNITTSAILALARNSVPDRARNEAIARARQGEVIESKIAKEIINRHKQFMSSTERMTVDIDNNSQTVDVDAKVVREPELESIELLANLQLNDSAATDNSSEQIISGFLNGDPSSAQSLGNLCDNLAVESETRETFDIEVTAPITMLGLADVGATGNSLVTSIESMSYRQIADTLTAIVQCTKLTTFNSANSADKDILMSIVERSQLLTENAKRLLEQMHFQE</sequence>
<dbReference type="RefSeq" id="WP_158631725.1">
    <property type="nucleotide sequence ID" value="NZ_RSCK01000003.1"/>
</dbReference>
<dbReference type="Proteomes" id="UP000282574">
    <property type="component" value="Unassembled WGS sequence"/>
</dbReference>
<dbReference type="AlphaFoldDB" id="A0AB37URK1"/>
<evidence type="ECO:0000313" key="2">
    <source>
        <dbReference type="Proteomes" id="UP000282574"/>
    </source>
</evidence>
<keyword evidence="2" id="KW-1185">Reference proteome</keyword>
<accession>A0AB37URK1</accession>
<dbReference type="InterPro" id="IPR021451">
    <property type="entry name" value="DUF3102"/>
</dbReference>
<name>A0AB37URK1_9CYAN</name>
<dbReference type="Pfam" id="PF11300">
    <property type="entry name" value="DUF3102"/>
    <property type="match status" value="1"/>
</dbReference>
<dbReference type="EMBL" id="RSCK01000003">
    <property type="protein sequence ID" value="RUT14073.1"/>
    <property type="molecule type" value="Genomic_DNA"/>
</dbReference>
<protein>
    <recommendedName>
        <fullName evidence="3">DUF3102 domain-containing protein</fullName>
    </recommendedName>
</protein>
<evidence type="ECO:0008006" key="3">
    <source>
        <dbReference type="Google" id="ProtNLM"/>
    </source>
</evidence>
<proteinExistence type="predicted"/>
<reference evidence="1 2" key="1">
    <citation type="journal article" date="2019" name="Genome Biol. Evol.">
        <title>Day and night: Metabolic profiles and evolutionary relationships of six axenic non-marine cyanobacteria.</title>
        <authorList>
            <person name="Will S.E."/>
            <person name="Henke P."/>
            <person name="Boedeker C."/>
            <person name="Huang S."/>
            <person name="Brinkmann H."/>
            <person name="Rohde M."/>
            <person name="Jarek M."/>
            <person name="Friedl T."/>
            <person name="Seufert S."/>
            <person name="Schumacher M."/>
            <person name="Overmann J."/>
            <person name="Neumann-Schaal M."/>
            <person name="Petersen J."/>
        </authorList>
    </citation>
    <scope>NUCLEOTIDE SEQUENCE [LARGE SCALE GENOMIC DNA]</scope>
    <source>
        <strain evidence="1 2">SAG 39.79</strain>
    </source>
</reference>
<comment type="caution">
    <text evidence="1">The sequence shown here is derived from an EMBL/GenBank/DDBJ whole genome shotgun (WGS) entry which is preliminary data.</text>
</comment>
<evidence type="ECO:0000313" key="1">
    <source>
        <dbReference type="EMBL" id="RUT14073.1"/>
    </source>
</evidence>